<evidence type="ECO:0000313" key="2">
    <source>
        <dbReference type="Proteomes" id="UP001209878"/>
    </source>
</evidence>
<dbReference type="EMBL" id="JAODUO010000254">
    <property type="protein sequence ID" value="KAK2184760.1"/>
    <property type="molecule type" value="Genomic_DNA"/>
</dbReference>
<gene>
    <name evidence="1" type="ORF">NP493_254g03037</name>
</gene>
<sequence>MAPRMVYCKYFKLTLEHNVEVEYDVSIRQRPTLFHIRVEPSITSRVTSTAAIHT</sequence>
<proteinExistence type="predicted"/>
<accession>A0AAD9UCZ7</accession>
<organism evidence="1 2">
    <name type="scientific">Ridgeia piscesae</name>
    <name type="common">Tubeworm</name>
    <dbReference type="NCBI Taxonomy" id="27915"/>
    <lineage>
        <taxon>Eukaryota</taxon>
        <taxon>Metazoa</taxon>
        <taxon>Spiralia</taxon>
        <taxon>Lophotrochozoa</taxon>
        <taxon>Annelida</taxon>
        <taxon>Polychaeta</taxon>
        <taxon>Sedentaria</taxon>
        <taxon>Canalipalpata</taxon>
        <taxon>Sabellida</taxon>
        <taxon>Siboglinidae</taxon>
        <taxon>Ridgeia</taxon>
    </lineage>
</organism>
<protein>
    <submittedName>
        <fullName evidence="1">Uncharacterized protein</fullName>
    </submittedName>
</protein>
<dbReference type="AlphaFoldDB" id="A0AAD9UCZ7"/>
<evidence type="ECO:0000313" key="1">
    <source>
        <dbReference type="EMBL" id="KAK2184760.1"/>
    </source>
</evidence>
<comment type="caution">
    <text evidence="1">The sequence shown here is derived from an EMBL/GenBank/DDBJ whole genome shotgun (WGS) entry which is preliminary data.</text>
</comment>
<keyword evidence="2" id="KW-1185">Reference proteome</keyword>
<reference evidence="1" key="1">
    <citation type="journal article" date="2023" name="Mol. Biol. Evol.">
        <title>Third-Generation Sequencing Reveals the Adaptive Role of the Epigenome in Three Deep-Sea Polychaetes.</title>
        <authorList>
            <person name="Perez M."/>
            <person name="Aroh O."/>
            <person name="Sun Y."/>
            <person name="Lan Y."/>
            <person name="Juniper S.K."/>
            <person name="Young C.R."/>
            <person name="Angers B."/>
            <person name="Qian P.Y."/>
        </authorList>
    </citation>
    <scope>NUCLEOTIDE SEQUENCE</scope>
    <source>
        <strain evidence="1">R07B-5</strain>
    </source>
</reference>
<name>A0AAD9UCZ7_RIDPI</name>
<dbReference type="Proteomes" id="UP001209878">
    <property type="component" value="Unassembled WGS sequence"/>
</dbReference>